<reference evidence="10 11" key="1">
    <citation type="submission" date="2019-03" db="EMBL/GenBank/DDBJ databases">
        <title>Genomic Encyclopedia of Type Strains, Phase IV (KMG-IV): sequencing the most valuable type-strain genomes for metagenomic binning, comparative biology and taxonomic classification.</title>
        <authorList>
            <person name="Goeker M."/>
        </authorList>
    </citation>
    <scope>NUCLEOTIDE SEQUENCE [LARGE SCALE GENOMIC DNA]</scope>
    <source>
        <strain evidence="10 11">DSM 25903</strain>
    </source>
</reference>
<evidence type="ECO:0000256" key="4">
    <source>
        <dbReference type="ARBA" id="ARBA00022755"/>
    </source>
</evidence>
<sequence length="438" mass="48195">MRFLGIGESCDLNSLYKSLIEAGHEVRVHIGEQMCHGVMAGIVRRVDSWQEHLDWVREAGPDGIILFESVAGQSGALQDRLRADGLNVIGGSAFGDRLENDRTFGQEIMAGFGMRTARSWGFDDAAAAVSHIEANPGRYVLKFSGVEDFAAGDNYVGRMVDGRDVAAMVQARMRQRDGKPTRFILMDHVEGVEMGVGAYFNGHDFLEPACLDWEHKRFFPGDLGELTGEMGTVATYCGTKSFFEATLARVAPLLREHGYLGYININTIVNAEGIWPLEFTCRFGYPGFAVLAPLQRTGWAQLFRSMVTRSSTRFETHDGYSVGIVMTTRPFPFTRAWVPEELGLPVLFDGAPTEADIANLHWGEMALDPSGQPVTAGFHGWTMVVTGLGDTVTEAQKAAVSLADRIVIPDVRYRRDIGDKLISGQLDTLRALGLYDGR</sequence>
<organism evidence="10 11">
    <name type="scientific">Enterovirga rhinocerotis</name>
    <dbReference type="NCBI Taxonomy" id="1339210"/>
    <lineage>
        <taxon>Bacteria</taxon>
        <taxon>Pseudomonadati</taxon>
        <taxon>Pseudomonadota</taxon>
        <taxon>Alphaproteobacteria</taxon>
        <taxon>Hyphomicrobiales</taxon>
        <taxon>Methylobacteriaceae</taxon>
        <taxon>Enterovirga</taxon>
    </lineage>
</organism>
<keyword evidence="3" id="KW-0547">Nucleotide-binding</keyword>
<evidence type="ECO:0000256" key="6">
    <source>
        <dbReference type="ARBA" id="ARBA00038345"/>
    </source>
</evidence>
<evidence type="ECO:0000259" key="9">
    <source>
        <dbReference type="SMART" id="SM01210"/>
    </source>
</evidence>
<dbReference type="GO" id="GO:0005524">
    <property type="term" value="F:ATP binding"/>
    <property type="evidence" value="ECO:0007669"/>
    <property type="project" value="UniProtKB-KW"/>
</dbReference>
<dbReference type="GO" id="GO:0006164">
    <property type="term" value="P:purine nucleotide biosynthetic process"/>
    <property type="evidence" value="ECO:0007669"/>
    <property type="project" value="UniProtKB-KW"/>
</dbReference>
<evidence type="ECO:0000256" key="8">
    <source>
        <dbReference type="ARBA" id="ARBA00042864"/>
    </source>
</evidence>
<dbReference type="InterPro" id="IPR020560">
    <property type="entry name" value="PRibGlycinamide_synth_C-dom"/>
</dbReference>
<evidence type="ECO:0000256" key="1">
    <source>
        <dbReference type="ARBA" id="ARBA00001936"/>
    </source>
</evidence>
<dbReference type="GO" id="GO:0009113">
    <property type="term" value="P:purine nucleobase biosynthetic process"/>
    <property type="evidence" value="ECO:0007669"/>
    <property type="project" value="InterPro"/>
</dbReference>
<dbReference type="InterPro" id="IPR037123">
    <property type="entry name" value="PRibGlycinamide_synth_C_sf"/>
</dbReference>
<dbReference type="OrthoDB" id="9807240at2"/>
<dbReference type="AlphaFoldDB" id="A0A4R7BL27"/>
<dbReference type="InterPro" id="IPR011054">
    <property type="entry name" value="Rudment_hybrid_motif"/>
</dbReference>
<dbReference type="SMART" id="SM01209">
    <property type="entry name" value="GARS_A"/>
    <property type="match status" value="1"/>
</dbReference>
<protein>
    <recommendedName>
        <fullName evidence="7">Glycinamide ribonucleotide synthetase</fullName>
    </recommendedName>
    <alternativeName>
        <fullName evidence="8">Phosphoribosylglycinamide synthetase</fullName>
    </alternativeName>
</protein>
<evidence type="ECO:0000256" key="3">
    <source>
        <dbReference type="ARBA" id="ARBA00022741"/>
    </source>
</evidence>
<comment type="similarity">
    <text evidence="6">Belongs to the GARS family.</text>
</comment>
<evidence type="ECO:0000256" key="2">
    <source>
        <dbReference type="ARBA" id="ARBA00022598"/>
    </source>
</evidence>
<evidence type="ECO:0000256" key="5">
    <source>
        <dbReference type="ARBA" id="ARBA00022840"/>
    </source>
</evidence>
<dbReference type="InterPro" id="IPR020561">
    <property type="entry name" value="PRibGlycinamid_synth_ATP-grasp"/>
</dbReference>
<dbReference type="Pfam" id="PF01071">
    <property type="entry name" value="GARS_A"/>
    <property type="match status" value="1"/>
</dbReference>
<feature type="domain" description="Phosphoribosylglycinamide synthetase C-domain" evidence="9">
    <location>
        <begin position="320"/>
        <end position="422"/>
    </location>
</feature>
<keyword evidence="5" id="KW-0067">ATP-binding</keyword>
<accession>A0A4R7BL27</accession>
<dbReference type="SMART" id="SM01210">
    <property type="entry name" value="GARS_C"/>
    <property type="match status" value="1"/>
</dbReference>
<dbReference type="Gene3D" id="3.90.600.10">
    <property type="entry name" value="Phosphoribosylglycinamide synthetase, C-terminal domain"/>
    <property type="match status" value="1"/>
</dbReference>
<dbReference type="GO" id="GO:0004637">
    <property type="term" value="F:phosphoribosylamine-glycine ligase activity"/>
    <property type="evidence" value="ECO:0007669"/>
    <property type="project" value="InterPro"/>
</dbReference>
<dbReference type="RefSeq" id="WP_133775024.1">
    <property type="nucleotide sequence ID" value="NZ_SNZR01000018.1"/>
</dbReference>
<keyword evidence="4" id="KW-0658">Purine biosynthesis</keyword>
<dbReference type="Gene3D" id="3.30.470.20">
    <property type="entry name" value="ATP-grasp fold, B domain"/>
    <property type="match status" value="1"/>
</dbReference>
<name>A0A4R7BL27_9HYPH</name>
<keyword evidence="11" id="KW-1185">Reference proteome</keyword>
<comment type="cofactor">
    <cofactor evidence="1">
        <name>Mn(2+)</name>
        <dbReference type="ChEBI" id="CHEBI:29035"/>
    </cofactor>
</comment>
<evidence type="ECO:0000256" key="7">
    <source>
        <dbReference type="ARBA" id="ARBA00042242"/>
    </source>
</evidence>
<dbReference type="EMBL" id="SNZR01000018">
    <property type="protein sequence ID" value="TDR85312.1"/>
    <property type="molecule type" value="Genomic_DNA"/>
</dbReference>
<comment type="caution">
    <text evidence="10">The sequence shown here is derived from an EMBL/GenBank/DDBJ whole genome shotgun (WGS) entry which is preliminary data.</text>
</comment>
<gene>
    <name evidence="10" type="ORF">EV668_4867</name>
</gene>
<proteinExistence type="inferred from homology"/>
<dbReference type="SUPFAM" id="SSF56059">
    <property type="entry name" value="Glutathione synthetase ATP-binding domain-like"/>
    <property type="match status" value="1"/>
</dbReference>
<evidence type="ECO:0000313" key="10">
    <source>
        <dbReference type="EMBL" id="TDR85312.1"/>
    </source>
</evidence>
<dbReference type="Proteomes" id="UP000295122">
    <property type="component" value="Unassembled WGS sequence"/>
</dbReference>
<dbReference type="PANTHER" id="PTHR43472">
    <property type="entry name" value="PHOSPHORIBOSYLAMINE--GLYCINE LIGASE"/>
    <property type="match status" value="1"/>
</dbReference>
<dbReference type="InterPro" id="IPR000115">
    <property type="entry name" value="PRibGlycinamide_synth"/>
</dbReference>
<dbReference type="PANTHER" id="PTHR43472:SF1">
    <property type="entry name" value="PHOSPHORIBOSYLAMINE--GLYCINE LIGASE, CHLOROPLASTIC"/>
    <property type="match status" value="1"/>
</dbReference>
<evidence type="ECO:0000313" key="11">
    <source>
        <dbReference type="Proteomes" id="UP000295122"/>
    </source>
</evidence>
<keyword evidence="2 10" id="KW-0436">Ligase</keyword>
<dbReference type="SUPFAM" id="SSF51246">
    <property type="entry name" value="Rudiment single hybrid motif"/>
    <property type="match status" value="1"/>
</dbReference>